<protein>
    <submittedName>
        <fullName evidence="2">Uncharacterized protein</fullName>
    </submittedName>
</protein>
<evidence type="ECO:0000313" key="2">
    <source>
        <dbReference type="EMBL" id="EAE2355632.1"/>
    </source>
</evidence>
<sequence>MENNKIFLIVLIAFMTMLELKIIYEFISLLSVKKQSDTSRKSFVFLVSFCVLFYTTIIRLQPLVTSIIFLIIIYMQLTLFVKNRLRLFNMVSILLVFSISEVLASEILTIGANVINEKLVYIEFRLCALVLSYQIVLTIYFLLYFISKKKTISRSVMVLLIEFISFVVFSLLVNLLNGTANKFFTIIAIFVVFIAFLIVSIDSLLEKYRLEDAKLIKKEMRGQKIENTKKYNNLFETVHYFNKIFLDIRNGIIKGDNEKALQIIEMVTMNMNKQFIKIDKKHTYIEIVLKEYQKKFKSYYYSMIMNICLDDKKVSQIDEKDFVLLIRSVMNSILSDLEVNKLKEESNKTVINLNLIADEKKYYLDISYTIRNREVIKSNVNKELFVAAQIIKKYDGTLNYEEYDGLRIIQLELLVLNSDE</sequence>
<feature type="transmembrane region" description="Helical" evidence="1">
    <location>
        <begin position="42"/>
        <end position="58"/>
    </location>
</feature>
<name>A0AAN2WJW6_LISMN</name>
<organism evidence="2 3">
    <name type="scientific">Listeria monocytogenes</name>
    <dbReference type="NCBI Taxonomy" id="1639"/>
    <lineage>
        <taxon>Bacteria</taxon>
        <taxon>Bacillati</taxon>
        <taxon>Bacillota</taxon>
        <taxon>Bacilli</taxon>
        <taxon>Bacillales</taxon>
        <taxon>Listeriaceae</taxon>
        <taxon>Listeria</taxon>
    </lineage>
</organism>
<gene>
    <name evidence="2" type="ORF">Y261_14945</name>
</gene>
<accession>A0AAN2WJW6</accession>
<feature type="transmembrane region" description="Helical" evidence="1">
    <location>
        <begin position="158"/>
        <end position="177"/>
    </location>
</feature>
<dbReference type="EMBL" id="AAAREG010000026">
    <property type="protein sequence ID" value="EAE2355632.1"/>
    <property type="molecule type" value="Genomic_DNA"/>
</dbReference>
<evidence type="ECO:0000256" key="1">
    <source>
        <dbReference type="SAM" id="Phobius"/>
    </source>
</evidence>
<feature type="transmembrane region" description="Helical" evidence="1">
    <location>
        <begin position="93"/>
        <end position="115"/>
    </location>
</feature>
<feature type="transmembrane region" description="Helical" evidence="1">
    <location>
        <begin position="6"/>
        <end position="30"/>
    </location>
</feature>
<keyword evidence="1" id="KW-0812">Transmembrane</keyword>
<comment type="caution">
    <text evidence="2">The sequence shown here is derived from an EMBL/GenBank/DDBJ whole genome shotgun (WGS) entry which is preliminary data.</text>
</comment>
<feature type="transmembrane region" description="Helical" evidence="1">
    <location>
        <begin position="183"/>
        <end position="205"/>
    </location>
</feature>
<reference evidence="2 3" key="1">
    <citation type="submission" date="2018-06" db="EMBL/GenBank/DDBJ databases">
        <authorList>
            <consortium name="PulseNet: The National Subtyping Network for Foodborne Disease Surveillance"/>
            <person name="Tarr C.L."/>
            <person name="Trees E."/>
            <person name="Katz L.S."/>
            <person name="Carleton-Romer H.A."/>
            <person name="Stroika S."/>
            <person name="Kucerova Z."/>
            <person name="Roache K.F."/>
            <person name="Sabol A.L."/>
            <person name="Besser J."/>
            <person name="Gerner-Smidt P."/>
        </authorList>
    </citation>
    <scope>NUCLEOTIDE SEQUENCE [LARGE SCALE GENOMIC DNA]</scope>
    <source>
        <strain evidence="2 3">PNUSAL000134</strain>
    </source>
</reference>
<keyword evidence="1" id="KW-0472">Membrane</keyword>
<proteinExistence type="predicted"/>
<dbReference type="Proteomes" id="UP000336166">
    <property type="component" value="Unassembled WGS sequence"/>
</dbReference>
<keyword evidence="1" id="KW-1133">Transmembrane helix</keyword>
<feature type="transmembrane region" description="Helical" evidence="1">
    <location>
        <begin position="121"/>
        <end position="146"/>
    </location>
</feature>
<dbReference type="AlphaFoldDB" id="A0AAN2WJW6"/>
<evidence type="ECO:0000313" key="3">
    <source>
        <dbReference type="Proteomes" id="UP000336166"/>
    </source>
</evidence>